<gene>
    <name evidence="8" type="ORF">DdX_19372</name>
</gene>
<proteinExistence type="predicted"/>
<protein>
    <submittedName>
        <fullName evidence="8">Major facilitator superfamily domain-containing protein</fullName>
    </submittedName>
</protein>
<name>A0AAD4MHU0_9BILA</name>
<dbReference type="InterPro" id="IPR051068">
    <property type="entry name" value="MFS_Domain-Containing_Protein"/>
</dbReference>
<evidence type="ECO:0000256" key="7">
    <source>
        <dbReference type="SAM" id="Phobius"/>
    </source>
</evidence>
<keyword evidence="3 7" id="KW-0812">Transmembrane</keyword>
<dbReference type="PANTHER" id="PTHR23510:SF3">
    <property type="entry name" value="MAJOR FACILITATOR SUPERFAMILY DOMAIN-CONTAINING PROTEIN 8"/>
    <property type="match status" value="1"/>
</dbReference>
<feature type="region of interest" description="Disordered" evidence="6">
    <location>
        <begin position="495"/>
        <end position="514"/>
    </location>
</feature>
<comment type="subcellular location">
    <subcellularLocation>
        <location evidence="1">Endomembrane system</location>
        <topology evidence="1">Multi-pass membrane protein</topology>
    </subcellularLocation>
</comment>
<keyword evidence="5 7" id="KW-0472">Membrane</keyword>
<keyword evidence="9" id="KW-1185">Reference proteome</keyword>
<dbReference type="AlphaFoldDB" id="A0AAD4MHU0"/>
<evidence type="ECO:0000256" key="6">
    <source>
        <dbReference type="SAM" id="MobiDB-lite"/>
    </source>
</evidence>
<evidence type="ECO:0000313" key="8">
    <source>
        <dbReference type="EMBL" id="KAI1695818.1"/>
    </source>
</evidence>
<dbReference type="InterPro" id="IPR036259">
    <property type="entry name" value="MFS_trans_sf"/>
</dbReference>
<dbReference type="CDD" id="cd17326">
    <property type="entry name" value="MFS_MFSD8"/>
    <property type="match status" value="1"/>
</dbReference>
<evidence type="ECO:0000256" key="1">
    <source>
        <dbReference type="ARBA" id="ARBA00004127"/>
    </source>
</evidence>
<keyword evidence="4 7" id="KW-1133">Transmembrane helix</keyword>
<comment type="caution">
    <text evidence="8">The sequence shown here is derived from an EMBL/GenBank/DDBJ whole genome shotgun (WGS) entry which is preliminary data.</text>
</comment>
<dbReference type="Proteomes" id="UP001201812">
    <property type="component" value="Unassembled WGS sequence"/>
</dbReference>
<evidence type="ECO:0000256" key="4">
    <source>
        <dbReference type="ARBA" id="ARBA00022989"/>
    </source>
</evidence>
<feature type="transmembrane region" description="Helical" evidence="7">
    <location>
        <begin position="338"/>
        <end position="358"/>
    </location>
</feature>
<evidence type="ECO:0000313" key="9">
    <source>
        <dbReference type="Proteomes" id="UP001201812"/>
    </source>
</evidence>
<evidence type="ECO:0000256" key="3">
    <source>
        <dbReference type="ARBA" id="ARBA00022692"/>
    </source>
</evidence>
<accession>A0AAD4MHU0</accession>
<dbReference type="GO" id="GO:0005765">
    <property type="term" value="C:lysosomal membrane"/>
    <property type="evidence" value="ECO:0007669"/>
    <property type="project" value="TreeGrafter"/>
</dbReference>
<feature type="transmembrane region" description="Helical" evidence="7">
    <location>
        <begin position="159"/>
        <end position="184"/>
    </location>
</feature>
<evidence type="ECO:0000256" key="2">
    <source>
        <dbReference type="ARBA" id="ARBA00022448"/>
    </source>
</evidence>
<reference evidence="8" key="1">
    <citation type="submission" date="2022-01" db="EMBL/GenBank/DDBJ databases">
        <title>Genome Sequence Resource for Two Populations of Ditylenchus destructor, the Migratory Endoparasitic Phytonematode.</title>
        <authorList>
            <person name="Zhang H."/>
            <person name="Lin R."/>
            <person name="Xie B."/>
        </authorList>
    </citation>
    <scope>NUCLEOTIDE SEQUENCE</scope>
    <source>
        <strain evidence="8">BazhouSP</strain>
    </source>
</reference>
<feature type="transmembrane region" description="Helical" evidence="7">
    <location>
        <begin position="302"/>
        <end position="326"/>
    </location>
</feature>
<evidence type="ECO:0000256" key="5">
    <source>
        <dbReference type="ARBA" id="ARBA00023136"/>
    </source>
</evidence>
<dbReference type="EMBL" id="JAKKPZ010000370">
    <property type="protein sequence ID" value="KAI1695818.1"/>
    <property type="molecule type" value="Genomic_DNA"/>
</dbReference>
<organism evidence="8 9">
    <name type="scientific">Ditylenchus destructor</name>
    <dbReference type="NCBI Taxonomy" id="166010"/>
    <lineage>
        <taxon>Eukaryota</taxon>
        <taxon>Metazoa</taxon>
        <taxon>Ecdysozoa</taxon>
        <taxon>Nematoda</taxon>
        <taxon>Chromadorea</taxon>
        <taxon>Rhabditida</taxon>
        <taxon>Tylenchina</taxon>
        <taxon>Tylenchomorpha</taxon>
        <taxon>Sphaerularioidea</taxon>
        <taxon>Anguinidae</taxon>
        <taxon>Anguininae</taxon>
        <taxon>Ditylenchus</taxon>
    </lineage>
</organism>
<dbReference type="InterPro" id="IPR011701">
    <property type="entry name" value="MFS"/>
</dbReference>
<dbReference type="SUPFAM" id="SSF103473">
    <property type="entry name" value="MFS general substrate transporter"/>
    <property type="match status" value="1"/>
</dbReference>
<feature type="compositionally biased region" description="Low complexity" evidence="6">
    <location>
        <begin position="495"/>
        <end position="507"/>
    </location>
</feature>
<feature type="transmembrane region" description="Helical" evidence="7">
    <location>
        <begin position="124"/>
        <end position="147"/>
    </location>
</feature>
<feature type="transmembrane region" description="Helical" evidence="7">
    <location>
        <begin position="394"/>
        <end position="416"/>
    </location>
</feature>
<dbReference type="Gene3D" id="1.20.1250.20">
    <property type="entry name" value="MFS general substrate transporter like domains"/>
    <property type="match status" value="1"/>
</dbReference>
<feature type="transmembrane region" description="Helical" evidence="7">
    <location>
        <begin position="93"/>
        <end position="112"/>
    </location>
</feature>
<dbReference type="GO" id="GO:0022857">
    <property type="term" value="F:transmembrane transporter activity"/>
    <property type="evidence" value="ECO:0007669"/>
    <property type="project" value="InterPro"/>
</dbReference>
<dbReference type="PANTHER" id="PTHR23510">
    <property type="entry name" value="INNER MEMBRANE TRANSPORT PROTEIN YAJR"/>
    <property type="match status" value="1"/>
</dbReference>
<keyword evidence="2" id="KW-0813">Transport</keyword>
<feature type="transmembrane region" description="Helical" evidence="7">
    <location>
        <begin position="28"/>
        <end position="52"/>
    </location>
</feature>
<sequence length="514" mass="57237">MPNSDKSRIIKEAEKVIKGHRETNWRSIYVASALSFVGTTQFALYFSSLWPYLQIIDRSISETFFGYIIAIYSVGQIISAPLFGYWSNKIKTVRVPLFVGLCMMFVGNALYMCLELNLPFERRYLLLLGRFVTGMGSGNVSLLRTYASTASTSKDRHRAIAFVTCGQALGMTSGPAFQLLFTALSYPGIPLLGGVHMNLYTAPAWFACGMNAFGALALFFLFREEYAGLLEGQRTKNDGKNKIASGVECGKKHTQKLPPYDLIAIFVCYVTRFTQMFINTNLETLGSPYSMMMFGWMEEKAVTFTSAAQGAIGCLTLAMYIAYISLNLEKFLNFRGSCILSLSGLIIFHLVTYSWPFLPGHVPMFNSTNGQVGCNTDKFTWCEDLRPVNVGLYYATYIIVIGLAFPMQNIALNTLFSKIIGPRWQGTQQGILQVSGSVARLIGPIMVTHLYSSFGPTMTWNMEILVIAITLISWLIFYRRMVPLKIIEDGYKNMSSISSEPSSENASVYKASAA</sequence>
<feature type="transmembrane region" description="Helical" evidence="7">
    <location>
        <begin position="64"/>
        <end position="86"/>
    </location>
</feature>
<dbReference type="Pfam" id="PF07690">
    <property type="entry name" value="MFS_1"/>
    <property type="match status" value="1"/>
</dbReference>
<dbReference type="GO" id="GO:0012505">
    <property type="term" value="C:endomembrane system"/>
    <property type="evidence" value="ECO:0007669"/>
    <property type="project" value="UniProtKB-SubCell"/>
</dbReference>
<feature type="transmembrane region" description="Helical" evidence="7">
    <location>
        <begin position="204"/>
        <end position="222"/>
    </location>
</feature>
<feature type="transmembrane region" description="Helical" evidence="7">
    <location>
        <begin position="460"/>
        <end position="478"/>
    </location>
</feature>